<evidence type="ECO:0000256" key="5">
    <source>
        <dbReference type="ARBA" id="ARBA00023267"/>
    </source>
</evidence>
<dbReference type="FunFam" id="3.30.1490.20:FF:000003">
    <property type="entry name" value="acetyl-CoA carboxylase isoform X1"/>
    <property type="match status" value="1"/>
</dbReference>
<keyword evidence="5" id="KW-0092">Biotin</keyword>
<dbReference type="KEGG" id="kmn:HW532_00790"/>
<keyword evidence="11" id="KW-1185">Reference proteome</keyword>
<dbReference type="Proteomes" id="UP000593594">
    <property type="component" value="Chromosome"/>
</dbReference>
<feature type="domain" description="ATP-grasp" evidence="8">
    <location>
        <begin position="120"/>
        <end position="322"/>
    </location>
</feature>
<keyword evidence="2" id="KW-0436">Ligase</keyword>
<dbReference type="GO" id="GO:0016874">
    <property type="term" value="F:ligase activity"/>
    <property type="evidence" value="ECO:0007669"/>
    <property type="project" value="UniProtKB-KW"/>
</dbReference>
<dbReference type="GO" id="GO:0005524">
    <property type="term" value="F:ATP binding"/>
    <property type="evidence" value="ECO:0007669"/>
    <property type="project" value="UniProtKB-UniRule"/>
</dbReference>
<evidence type="ECO:0000256" key="2">
    <source>
        <dbReference type="ARBA" id="ARBA00022598"/>
    </source>
</evidence>
<dbReference type="InterPro" id="IPR011764">
    <property type="entry name" value="Biotin_carboxylation_dom"/>
</dbReference>
<dbReference type="PROSITE" id="PS00867">
    <property type="entry name" value="CPSASE_2"/>
    <property type="match status" value="1"/>
</dbReference>
<dbReference type="InterPro" id="IPR011761">
    <property type="entry name" value="ATP-grasp"/>
</dbReference>
<evidence type="ECO:0000256" key="4">
    <source>
        <dbReference type="ARBA" id="ARBA00022840"/>
    </source>
</evidence>
<dbReference type="Pfam" id="PF02786">
    <property type="entry name" value="CPSase_L_D2"/>
    <property type="match status" value="1"/>
</dbReference>
<organism evidence="10 11">
    <name type="scientific">Kaustia mangrovi</name>
    <dbReference type="NCBI Taxonomy" id="2593653"/>
    <lineage>
        <taxon>Bacteria</taxon>
        <taxon>Pseudomonadati</taxon>
        <taxon>Pseudomonadota</taxon>
        <taxon>Alphaproteobacteria</taxon>
        <taxon>Hyphomicrobiales</taxon>
        <taxon>Parvibaculaceae</taxon>
        <taxon>Kaustia</taxon>
    </lineage>
</organism>
<dbReference type="PANTHER" id="PTHR18866:SF33">
    <property type="entry name" value="METHYLCROTONOYL-COA CARBOXYLASE SUBUNIT ALPHA, MITOCHONDRIAL-RELATED"/>
    <property type="match status" value="1"/>
</dbReference>
<dbReference type="SUPFAM" id="SSF51246">
    <property type="entry name" value="Rudiment single hybrid motif"/>
    <property type="match status" value="1"/>
</dbReference>
<evidence type="ECO:0000313" key="10">
    <source>
        <dbReference type="EMBL" id="QPC41403.1"/>
    </source>
</evidence>
<dbReference type="PROSITE" id="PS50979">
    <property type="entry name" value="BC"/>
    <property type="match status" value="1"/>
</dbReference>
<dbReference type="InterPro" id="IPR005482">
    <property type="entry name" value="Biotin_COase_C"/>
</dbReference>
<sequence length="680" mass="72769">MFSSVLIANRGEIACRIIRSARALGMRTIAVYSQADAGALHVRLADEAHPIGPPEPSESYLNGERIIETALKAGAQCIHPGYGFLAENAGFAEACAKAGLVFVGPPPDAIRAMGLKDAAKALMETAGVPVVPGYHGDRQETDFLREKAYQIGYPVIVKAVAGGGGKGMRRVTRHQDAADAIDACKREAKAAFGDDRMLVEKYVSSPRHIEMQVFADAAGNAVHLFERDCSMQRRHQKIVEEAPAPGLTEEMRAAMGEAAVAAAKAVGYVGAGTVEFIADASRGLRADAFYFMEMNTRLQVEHPVTEMITGLDLVELQFRVAAGEALPVAQGEVAASGHAIEARLYAEDPAGGFLPQSGRLVRLSWPEETEDLRVDTGVEEGAVISPHYDPMIAKLIAHGSDREAARRRLVDALERTAVLGLRTNLGFLSRVLCADAFVEATFDTGFVDGHAAALVPRPERARTIGLTAAGWLEHLRLAGLERDRRLTDEPASPWSTMTGWTLGLARTDRLHLTVNGMPADIDLSWTASGELHVEEGETETRLDAARFETASDGTGHLRLRLDGHDLQAVMWRDEAASAVYLDCDGEHFDIREQALRGPDEVAGGGTIVRAPMSGRIVSLLVAEGDRVAAGDRLAILEAMKMEHPLVAGADAVVTSFGAGEGDQVSEGDIIVSLEPVDGES</sequence>
<dbReference type="FunFam" id="3.40.50.20:FF:000010">
    <property type="entry name" value="Propionyl-CoA carboxylase subunit alpha"/>
    <property type="match status" value="1"/>
</dbReference>
<dbReference type="Pfam" id="PF00364">
    <property type="entry name" value="Biotin_lipoyl"/>
    <property type="match status" value="1"/>
</dbReference>
<keyword evidence="3 6" id="KW-0547">Nucleotide-binding</keyword>
<comment type="cofactor">
    <cofactor evidence="1">
        <name>biotin</name>
        <dbReference type="ChEBI" id="CHEBI:57586"/>
    </cofactor>
</comment>
<name>A0A7S8C109_9HYPH</name>
<dbReference type="InterPro" id="IPR005479">
    <property type="entry name" value="CPAse_ATP-bd"/>
</dbReference>
<dbReference type="InterPro" id="IPR050856">
    <property type="entry name" value="Biotin_carboxylase_complex"/>
</dbReference>
<dbReference type="InterPro" id="IPR001882">
    <property type="entry name" value="Biotin_BS"/>
</dbReference>
<dbReference type="SUPFAM" id="SSF56059">
    <property type="entry name" value="Glutathione synthetase ATP-binding domain-like"/>
    <property type="match status" value="1"/>
</dbReference>
<dbReference type="InterPro" id="IPR016185">
    <property type="entry name" value="PreATP-grasp_dom_sf"/>
</dbReference>
<dbReference type="SUPFAM" id="SSF51230">
    <property type="entry name" value="Single hybrid motif"/>
    <property type="match status" value="1"/>
</dbReference>
<dbReference type="CDD" id="cd06850">
    <property type="entry name" value="biotinyl_domain"/>
    <property type="match status" value="1"/>
</dbReference>
<accession>A0A7S8C109</accession>
<dbReference type="InterPro" id="IPR000089">
    <property type="entry name" value="Biotin_lipoyl"/>
</dbReference>
<dbReference type="Pfam" id="PF00289">
    <property type="entry name" value="Biotin_carb_N"/>
    <property type="match status" value="1"/>
</dbReference>
<dbReference type="PROSITE" id="PS50975">
    <property type="entry name" value="ATP_GRASP"/>
    <property type="match status" value="1"/>
</dbReference>
<dbReference type="Gene3D" id="2.40.50.100">
    <property type="match status" value="1"/>
</dbReference>
<evidence type="ECO:0000256" key="6">
    <source>
        <dbReference type="PROSITE-ProRule" id="PRU00409"/>
    </source>
</evidence>
<dbReference type="Gene3D" id="3.30.470.20">
    <property type="entry name" value="ATP-grasp fold, B domain"/>
    <property type="match status" value="1"/>
</dbReference>
<reference evidence="10 11" key="1">
    <citation type="submission" date="2020-06" db="EMBL/GenBank/DDBJ databases">
        <title>Genome sequence of 2 isolates from Red Sea Mangroves.</title>
        <authorList>
            <person name="Sefrji F."/>
            <person name="Michoud G."/>
            <person name="Merlino G."/>
            <person name="Daffonchio D."/>
        </authorList>
    </citation>
    <scope>NUCLEOTIDE SEQUENCE [LARGE SCALE GENOMIC DNA]</scope>
    <source>
        <strain evidence="10 11">R1DC25</strain>
    </source>
</reference>
<dbReference type="SMART" id="SM00878">
    <property type="entry name" value="Biotin_carb_C"/>
    <property type="match status" value="1"/>
</dbReference>
<dbReference type="RefSeq" id="WP_213162622.1">
    <property type="nucleotide sequence ID" value="NZ_CP058214.1"/>
</dbReference>
<proteinExistence type="predicted"/>
<dbReference type="FunFam" id="3.30.470.20:FF:000028">
    <property type="entry name" value="Methylcrotonoyl-CoA carboxylase subunit alpha, mitochondrial"/>
    <property type="match status" value="1"/>
</dbReference>
<dbReference type="Gene3D" id="3.30.700.40">
    <property type="match status" value="1"/>
</dbReference>
<evidence type="ECO:0000259" key="9">
    <source>
        <dbReference type="PROSITE" id="PS50979"/>
    </source>
</evidence>
<dbReference type="AlphaFoldDB" id="A0A7S8C109"/>
<evidence type="ECO:0000256" key="1">
    <source>
        <dbReference type="ARBA" id="ARBA00001953"/>
    </source>
</evidence>
<gene>
    <name evidence="10" type="ORF">HW532_00790</name>
</gene>
<dbReference type="InterPro" id="IPR011053">
    <property type="entry name" value="Single_hybrid_motif"/>
</dbReference>
<evidence type="ECO:0000259" key="7">
    <source>
        <dbReference type="PROSITE" id="PS50968"/>
    </source>
</evidence>
<dbReference type="GO" id="GO:0046872">
    <property type="term" value="F:metal ion binding"/>
    <property type="evidence" value="ECO:0007669"/>
    <property type="project" value="InterPro"/>
</dbReference>
<evidence type="ECO:0000313" key="11">
    <source>
        <dbReference type="Proteomes" id="UP000593594"/>
    </source>
</evidence>
<keyword evidence="4 6" id="KW-0067">ATP-binding</keyword>
<dbReference type="PROSITE" id="PS50968">
    <property type="entry name" value="BIOTINYL_LIPOYL"/>
    <property type="match status" value="1"/>
</dbReference>
<evidence type="ECO:0000259" key="8">
    <source>
        <dbReference type="PROSITE" id="PS50975"/>
    </source>
</evidence>
<dbReference type="PROSITE" id="PS00188">
    <property type="entry name" value="BIOTIN"/>
    <property type="match status" value="1"/>
</dbReference>
<feature type="domain" description="Biotin carboxylation" evidence="9">
    <location>
        <begin position="1"/>
        <end position="452"/>
    </location>
</feature>
<dbReference type="SUPFAM" id="SSF52440">
    <property type="entry name" value="PreATP-grasp domain"/>
    <property type="match status" value="1"/>
</dbReference>
<feature type="domain" description="Lipoyl-binding" evidence="7">
    <location>
        <begin position="599"/>
        <end position="674"/>
    </location>
</feature>
<evidence type="ECO:0000256" key="3">
    <source>
        <dbReference type="ARBA" id="ARBA00022741"/>
    </source>
</evidence>
<dbReference type="Pfam" id="PF02785">
    <property type="entry name" value="Biotin_carb_C"/>
    <property type="match status" value="1"/>
</dbReference>
<dbReference type="InterPro" id="IPR011054">
    <property type="entry name" value="Rudment_hybrid_motif"/>
</dbReference>
<dbReference type="PANTHER" id="PTHR18866">
    <property type="entry name" value="CARBOXYLASE:PYRUVATE/ACETYL-COA/PROPIONYL-COA CARBOXYLASE"/>
    <property type="match status" value="1"/>
</dbReference>
<protein>
    <submittedName>
        <fullName evidence="10">Biotin/lipoyl-binding protein</fullName>
    </submittedName>
</protein>
<dbReference type="EMBL" id="CP058214">
    <property type="protein sequence ID" value="QPC41403.1"/>
    <property type="molecule type" value="Genomic_DNA"/>
</dbReference>
<dbReference type="InterPro" id="IPR005481">
    <property type="entry name" value="BC-like_N"/>
</dbReference>